<dbReference type="EMBL" id="BSDQ01000001">
    <property type="protein sequence ID" value="GLI30379.1"/>
    <property type="molecule type" value="Genomic_DNA"/>
</dbReference>
<evidence type="ECO:0000313" key="1">
    <source>
        <dbReference type="EMBL" id="GLI30379.1"/>
    </source>
</evidence>
<evidence type="ECO:0000313" key="2">
    <source>
        <dbReference type="Proteomes" id="UP001144451"/>
    </source>
</evidence>
<comment type="caution">
    <text evidence="1">The sequence shown here is derived from an EMBL/GenBank/DDBJ whole genome shotgun (WGS) entry which is preliminary data.</text>
</comment>
<dbReference type="RefSeq" id="WP_164736212.1">
    <property type="nucleotide sequence ID" value="NZ_BSDQ01000001.1"/>
</dbReference>
<accession>A0ABQ5RET0</accession>
<dbReference type="Proteomes" id="UP001144451">
    <property type="component" value="Unassembled WGS sequence"/>
</dbReference>
<organism evidence="1 2">
    <name type="scientific">Brachybacterium conglomeratum</name>
    <dbReference type="NCBI Taxonomy" id="47846"/>
    <lineage>
        <taxon>Bacteria</taxon>
        <taxon>Bacillati</taxon>
        <taxon>Actinomycetota</taxon>
        <taxon>Actinomycetes</taxon>
        <taxon>Micrococcales</taxon>
        <taxon>Dermabacteraceae</taxon>
        <taxon>Brachybacterium</taxon>
    </lineage>
</organism>
<dbReference type="GeneID" id="78122733"/>
<reference evidence="1" key="1">
    <citation type="submission" date="2022-12" db="EMBL/GenBank/DDBJ databases">
        <title>Reference genome sequencing for broad-spectrum identification of bacterial and archaeal isolates by mass spectrometry.</title>
        <authorList>
            <person name="Sekiguchi Y."/>
            <person name="Tourlousse D.M."/>
        </authorList>
    </citation>
    <scope>NUCLEOTIDE SEQUENCE</scope>
    <source>
        <strain evidence="1">5-2</strain>
    </source>
</reference>
<name>A0ABQ5RET0_9MICO</name>
<proteinExistence type="predicted"/>
<protein>
    <submittedName>
        <fullName evidence="1">Uncharacterized protein</fullName>
    </submittedName>
</protein>
<keyword evidence="2" id="KW-1185">Reference proteome</keyword>
<gene>
    <name evidence="1" type="ORF">BCONGLO52_12200</name>
</gene>
<sequence>MKHIRVSLTDTEATALERELAAPRGWGVRPSKPLLTAEAKILAALAEVGLTEKENER</sequence>